<keyword evidence="2" id="KW-1185">Reference proteome</keyword>
<organism evidence="1 2">
    <name type="scientific">Quadrisphaera granulorum</name>
    <dbReference type="NCBI Taxonomy" id="317664"/>
    <lineage>
        <taxon>Bacteria</taxon>
        <taxon>Bacillati</taxon>
        <taxon>Actinomycetota</taxon>
        <taxon>Actinomycetes</taxon>
        <taxon>Kineosporiales</taxon>
        <taxon>Kineosporiaceae</taxon>
        <taxon>Quadrisphaera</taxon>
    </lineage>
</organism>
<sequence>MTSTAHRRAYPAATCAAGATAGSVRVVRTLNLLVVVAPYSSRLMTVNSTSRAVTGSARGALGSPVATRRRRRAWSFSWSLTRWDPSGKVSMMRAGRDLAPFLTLQASSAPVFAAAHQRVKEKKFLSARTSIPALRCPPTTRRSHSACSLVVIASMTAARQARVAVCTNVTSLSWGYSPSAGAG</sequence>
<comment type="caution">
    <text evidence="1">The sequence shown here is derived from an EMBL/GenBank/DDBJ whole genome shotgun (WGS) entry which is preliminary data.</text>
</comment>
<gene>
    <name evidence="1" type="ORF">BXY45_1203</name>
</gene>
<reference evidence="1 2" key="1">
    <citation type="submission" date="2018-03" db="EMBL/GenBank/DDBJ databases">
        <title>Genomic Encyclopedia of Archaeal and Bacterial Type Strains, Phase II (KMG-II): from individual species to whole genera.</title>
        <authorList>
            <person name="Goeker M."/>
        </authorList>
    </citation>
    <scope>NUCLEOTIDE SEQUENCE [LARGE SCALE GENOMIC DNA]</scope>
    <source>
        <strain evidence="1 2">DSM 44889</strain>
    </source>
</reference>
<name>A0A316A254_9ACTN</name>
<accession>A0A316A254</accession>
<dbReference type="Proteomes" id="UP000245469">
    <property type="component" value="Unassembled WGS sequence"/>
</dbReference>
<protein>
    <submittedName>
        <fullName evidence="1">Uncharacterized protein</fullName>
    </submittedName>
</protein>
<evidence type="ECO:0000313" key="2">
    <source>
        <dbReference type="Proteomes" id="UP000245469"/>
    </source>
</evidence>
<dbReference type="EMBL" id="QGDQ01000020">
    <property type="protein sequence ID" value="PWJ51725.1"/>
    <property type="molecule type" value="Genomic_DNA"/>
</dbReference>
<dbReference type="AlphaFoldDB" id="A0A316A254"/>
<evidence type="ECO:0000313" key="1">
    <source>
        <dbReference type="EMBL" id="PWJ51725.1"/>
    </source>
</evidence>
<proteinExistence type="predicted"/>